<reference evidence="4" key="1">
    <citation type="journal article" date="2019" name="Int. J. Syst. Evol. Microbiol.">
        <title>The Global Catalogue of Microorganisms (GCM) 10K type strain sequencing project: providing services to taxonomists for standard genome sequencing and annotation.</title>
        <authorList>
            <consortium name="The Broad Institute Genomics Platform"/>
            <consortium name="The Broad Institute Genome Sequencing Center for Infectious Disease"/>
            <person name="Wu L."/>
            <person name="Ma J."/>
        </authorList>
    </citation>
    <scope>NUCLEOTIDE SEQUENCE [LARGE SCALE GENOMIC DNA]</scope>
    <source>
        <strain evidence="4">JCM 11496</strain>
    </source>
</reference>
<organism evidence="3 4">
    <name type="scientific">Arthrobacter flavus</name>
    <dbReference type="NCBI Taxonomy" id="95172"/>
    <lineage>
        <taxon>Bacteria</taxon>
        <taxon>Bacillati</taxon>
        <taxon>Actinomycetota</taxon>
        <taxon>Actinomycetes</taxon>
        <taxon>Micrococcales</taxon>
        <taxon>Micrococcaceae</taxon>
        <taxon>Arthrobacter</taxon>
    </lineage>
</organism>
<accession>A0ABW4Q8D7</accession>
<proteinExistence type="predicted"/>
<dbReference type="Proteomes" id="UP001597307">
    <property type="component" value="Unassembled WGS sequence"/>
</dbReference>
<comment type="caution">
    <text evidence="3">The sequence shown here is derived from an EMBL/GenBank/DDBJ whole genome shotgun (WGS) entry which is preliminary data.</text>
</comment>
<evidence type="ECO:0000256" key="1">
    <source>
        <dbReference type="SAM" id="MobiDB-lite"/>
    </source>
</evidence>
<evidence type="ECO:0000313" key="4">
    <source>
        <dbReference type="Proteomes" id="UP001597307"/>
    </source>
</evidence>
<keyword evidence="2" id="KW-0812">Transmembrane</keyword>
<gene>
    <name evidence="3" type="ORF">ACFSFX_10295</name>
</gene>
<feature type="transmembrane region" description="Helical" evidence="2">
    <location>
        <begin position="7"/>
        <end position="27"/>
    </location>
</feature>
<dbReference type="EMBL" id="JBHUGA010000035">
    <property type="protein sequence ID" value="MFD1846988.1"/>
    <property type="molecule type" value="Genomic_DNA"/>
</dbReference>
<protein>
    <submittedName>
        <fullName evidence="3">Uncharacterized protein</fullName>
    </submittedName>
</protein>
<feature type="transmembrane region" description="Helical" evidence="2">
    <location>
        <begin position="39"/>
        <end position="58"/>
    </location>
</feature>
<dbReference type="PROSITE" id="PS51257">
    <property type="entry name" value="PROKAR_LIPOPROTEIN"/>
    <property type="match status" value="1"/>
</dbReference>
<keyword evidence="2" id="KW-1133">Transmembrane helix</keyword>
<evidence type="ECO:0000313" key="3">
    <source>
        <dbReference type="EMBL" id="MFD1846988.1"/>
    </source>
</evidence>
<name>A0ABW4Q8D7_9MICC</name>
<keyword evidence="2" id="KW-0472">Membrane</keyword>
<keyword evidence="4" id="KW-1185">Reference proteome</keyword>
<evidence type="ECO:0000256" key="2">
    <source>
        <dbReference type="SAM" id="Phobius"/>
    </source>
</evidence>
<sequence length="214" mass="23719">MPSRIILPLMCGLAGAIIGACAALLFVKNWTPDWIEATGTWFGGVGTILTLLWAVRAFRADQAAREEARESERTKDQEKQSARDQAEMKQAESVLIELRGGAANGSPPNRVMVSFHLEIKNLSQHDVAVLAVTLDKRLKPKNPPPANIHISSGEIHRQLIEVADVPALDEDLGGREMSRFTAEMNYRLEGLDWQRGLTGSPQRLHETDVFVRTE</sequence>
<dbReference type="RefSeq" id="WP_343878717.1">
    <property type="nucleotide sequence ID" value="NZ_BAAAIJ010000024.1"/>
</dbReference>
<feature type="region of interest" description="Disordered" evidence="1">
    <location>
        <begin position="66"/>
        <end position="86"/>
    </location>
</feature>